<evidence type="ECO:0000256" key="1">
    <source>
        <dbReference type="SAM" id="MobiDB-lite"/>
    </source>
</evidence>
<feature type="region of interest" description="Disordered" evidence="1">
    <location>
        <begin position="57"/>
        <end position="82"/>
    </location>
</feature>
<dbReference type="Proteomes" id="UP000601435">
    <property type="component" value="Unassembled WGS sequence"/>
</dbReference>
<protein>
    <submittedName>
        <fullName evidence="2">Nsa2 protein</fullName>
    </submittedName>
</protein>
<reference evidence="2" key="1">
    <citation type="submission" date="2021-02" db="EMBL/GenBank/DDBJ databases">
        <authorList>
            <person name="Dougan E. K."/>
            <person name="Rhodes N."/>
            <person name="Thang M."/>
            <person name="Chan C."/>
        </authorList>
    </citation>
    <scope>NUCLEOTIDE SEQUENCE</scope>
</reference>
<evidence type="ECO:0000313" key="2">
    <source>
        <dbReference type="EMBL" id="CAE7531205.1"/>
    </source>
</evidence>
<dbReference type="AlphaFoldDB" id="A0A812TGR3"/>
<keyword evidence="3" id="KW-1185">Reference proteome</keyword>
<comment type="caution">
    <text evidence="2">The sequence shown here is derived from an EMBL/GenBank/DDBJ whole genome shotgun (WGS) entry which is preliminary data.</text>
</comment>
<gene>
    <name evidence="2" type="primary">nsa2</name>
    <name evidence="2" type="ORF">SNEC2469_LOCUS15257</name>
</gene>
<feature type="compositionally biased region" description="Basic and acidic residues" evidence="1">
    <location>
        <begin position="57"/>
        <end position="66"/>
    </location>
</feature>
<proteinExistence type="predicted"/>
<organism evidence="2 3">
    <name type="scientific">Symbiodinium necroappetens</name>
    <dbReference type="NCBI Taxonomy" id="1628268"/>
    <lineage>
        <taxon>Eukaryota</taxon>
        <taxon>Sar</taxon>
        <taxon>Alveolata</taxon>
        <taxon>Dinophyceae</taxon>
        <taxon>Suessiales</taxon>
        <taxon>Symbiodiniaceae</taxon>
        <taxon>Symbiodinium</taxon>
    </lineage>
</organism>
<sequence>METREHHHGTLCAGDCRKLMLEMLNHQLPQLLPIEGSIPMKMAPDLILFARKEALRRGPCSDHDISDTESQTSLPGRDRDSNASILSATLVSNTPEDETFKEIPSWIACAMHPRTSASSPLALSSQGSGFSDVSPT</sequence>
<evidence type="ECO:0000313" key="3">
    <source>
        <dbReference type="Proteomes" id="UP000601435"/>
    </source>
</evidence>
<dbReference type="EMBL" id="CAJNJA010024721">
    <property type="protein sequence ID" value="CAE7531205.1"/>
    <property type="molecule type" value="Genomic_DNA"/>
</dbReference>
<feature type="region of interest" description="Disordered" evidence="1">
    <location>
        <begin position="117"/>
        <end position="136"/>
    </location>
</feature>
<name>A0A812TGR3_9DINO</name>
<accession>A0A812TGR3</accession>